<dbReference type="PANTHER" id="PTHR30480:SF13">
    <property type="entry name" value="BETA-HEXOSAMINIDASE"/>
    <property type="match status" value="1"/>
</dbReference>
<feature type="domain" description="Glycoside hydrolase family 3 N-terminal" evidence="6">
    <location>
        <begin position="24"/>
        <end position="329"/>
    </location>
</feature>
<comment type="catalytic activity">
    <reaction evidence="1">
        <text>Hydrolysis of terminal non-reducing N-acetyl-D-hexosamine residues in N-acetyl-beta-D-hexosaminides.</text>
        <dbReference type="EC" id="3.2.1.52"/>
    </reaction>
</comment>
<evidence type="ECO:0000256" key="1">
    <source>
        <dbReference type="ARBA" id="ARBA00001231"/>
    </source>
</evidence>
<evidence type="ECO:0000256" key="4">
    <source>
        <dbReference type="ARBA" id="ARBA00022801"/>
    </source>
</evidence>
<sequence length="340" mass="34694">MTPAQRAGQLVWPALDASAGATGLDTTIGAHQLGGIFYLGGWSGSATVAAASRHVQTLAPRIGGHRVGLFVAADQEGGQVQQLRGAGFDEMPSARAQDALTPAELTARSTGWAKQLASAGVNLNLAPVADTVPASLGTGNAPIGRWNREFSSDPSDNARMVAAFVKGMHTGGVGSTVKHFPGLGRIRENTDLSATGITDTVTTTRDPYLLPFASGIRAGTDVVMVGSAIYSRIDPSTNAVFSRTIVTGLLRKQMGYAGVVMSDDLGAAVAVSAVPVGSRATRFVAAGGDVILTAKPAAVSAMTAALTQRYGTDATFRAQVTASATRVVALKVTRGLASCG</sequence>
<evidence type="ECO:0000256" key="3">
    <source>
        <dbReference type="ARBA" id="ARBA00012663"/>
    </source>
</evidence>
<gene>
    <name evidence="7" type="ORF">BN12_710004</name>
</gene>
<dbReference type="AlphaFoldDB" id="A0A077M127"/>
<organism evidence="7 8">
    <name type="scientific">Nostocoides japonicum T1-X7</name>
    <dbReference type="NCBI Taxonomy" id="1194083"/>
    <lineage>
        <taxon>Bacteria</taxon>
        <taxon>Bacillati</taxon>
        <taxon>Actinomycetota</taxon>
        <taxon>Actinomycetes</taxon>
        <taxon>Micrococcales</taxon>
        <taxon>Intrasporangiaceae</taxon>
        <taxon>Nostocoides</taxon>
    </lineage>
</organism>
<dbReference type="GO" id="GO:0009254">
    <property type="term" value="P:peptidoglycan turnover"/>
    <property type="evidence" value="ECO:0007669"/>
    <property type="project" value="TreeGrafter"/>
</dbReference>
<dbReference type="Gene3D" id="3.20.20.300">
    <property type="entry name" value="Glycoside hydrolase, family 3, N-terminal domain"/>
    <property type="match status" value="1"/>
</dbReference>
<dbReference type="Proteomes" id="UP000035721">
    <property type="component" value="Unassembled WGS sequence"/>
</dbReference>
<evidence type="ECO:0000259" key="6">
    <source>
        <dbReference type="Pfam" id="PF00933"/>
    </source>
</evidence>
<dbReference type="SUPFAM" id="SSF51445">
    <property type="entry name" value="(Trans)glycosidases"/>
    <property type="match status" value="1"/>
</dbReference>
<dbReference type="InterPro" id="IPR036962">
    <property type="entry name" value="Glyco_hydro_3_N_sf"/>
</dbReference>
<comment type="similarity">
    <text evidence="2">Belongs to the glycosyl hydrolase 3 family.</text>
</comment>
<dbReference type="GO" id="GO:0005975">
    <property type="term" value="P:carbohydrate metabolic process"/>
    <property type="evidence" value="ECO:0007669"/>
    <property type="project" value="InterPro"/>
</dbReference>
<dbReference type="InterPro" id="IPR001764">
    <property type="entry name" value="Glyco_hydro_3_N"/>
</dbReference>
<evidence type="ECO:0000313" key="7">
    <source>
        <dbReference type="EMBL" id="CCH80048.1"/>
    </source>
</evidence>
<keyword evidence="8" id="KW-1185">Reference proteome</keyword>
<dbReference type="GO" id="GO:0004563">
    <property type="term" value="F:beta-N-acetylhexosaminidase activity"/>
    <property type="evidence" value="ECO:0007669"/>
    <property type="project" value="UniProtKB-EC"/>
</dbReference>
<dbReference type="InterPro" id="IPR019800">
    <property type="entry name" value="Glyco_hydro_3_AS"/>
</dbReference>
<dbReference type="EC" id="3.2.1.52" evidence="3"/>
<dbReference type="EMBL" id="CAJB01000405">
    <property type="protein sequence ID" value="CCH80048.1"/>
    <property type="molecule type" value="Genomic_DNA"/>
</dbReference>
<dbReference type="PANTHER" id="PTHR30480">
    <property type="entry name" value="BETA-HEXOSAMINIDASE-RELATED"/>
    <property type="match status" value="1"/>
</dbReference>
<evidence type="ECO:0000313" key="8">
    <source>
        <dbReference type="Proteomes" id="UP000035721"/>
    </source>
</evidence>
<name>A0A077M127_9MICO</name>
<keyword evidence="4" id="KW-0378">Hydrolase</keyword>
<evidence type="ECO:0000256" key="5">
    <source>
        <dbReference type="ARBA" id="ARBA00023295"/>
    </source>
</evidence>
<dbReference type="InterPro" id="IPR050226">
    <property type="entry name" value="NagZ_Beta-hexosaminidase"/>
</dbReference>
<dbReference type="STRING" id="1194083.BN12_710004"/>
<keyword evidence="5" id="KW-0326">Glycosidase</keyword>
<protein>
    <recommendedName>
        <fullName evidence="3">beta-N-acetylhexosaminidase</fullName>
        <ecNumber evidence="3">3.2.1.52</ecNumber>
    </recommendedName>
</protein>
<proteinExistence type="inferred from homology"/>
<accession>A0A077M127</accession>
<evidence type="ECO:0000256" key="2">
    <source>
        <dbReference type="ARBA" id="ARBA00005336"/>
    </source>
</evidence>
<dbReference type="Pfam" id="PF00933">
    <property type="entry name" value="Glyco_hydro_3"/>
    <property type="match status" value="1"/>
</dbReference>
<dbReference type="PROSITE" id="PS00775">
    <property type="entry name" value="GLYCOSYL_HYDROL_F3"/>
    <property type="match status" value="1"/>
</dbReference>
<comment type="caution">
    <text evidence="7">The sequence shown here is derived from an EMBL/GenBank/DDBJ whole genome shotgun (WGS) entry which is preliminary data.</text>
</comment>
<reference evidence="7 8" key="1">
    <citation type="journal article" date="2013" name="ISME J.">
        <title>A metabolic model for members of the genus Tetrasphaera involved in enhanced biological phosphorus removal.</title>
        <authorList>
            <person name="Kristiansen R."/>
            <person name="Nguyen H.T.T."/>
            <person name="Saunders A.M."/>
            <person name="Nielsen J.L."/>
            <person name="Wimmer R."/>
            <person name="Le V.Q."/>
            <person name="McIlroy S.J."/>
            <person name="Petrovski S."/>
            <person name="Seviour R.J."/>
            <person name="Calteau A."/>
            <person name="Nielsen K.L."/>
            <person name="Nielsen P.H."/>
        </authorList>
    </citation>
    <scope>NUCLEOTIDE SEQUENCE [LARGE SCALE GENOMIC DNA]</scope>
    <source>
        <strain evidence="7 8">T1-X7</strain>
    </source>
</reference>
<dbReference type="InterPro" id="IPR017853">
    <property type="entry name" value="GH"/>
</dbReference>